<proteinExistence type="predicted"/>
<dbReference type="EMBL" id="OQ829281">
    <property type="protein sequence ID" value="WHS68371.1"/>
    <property type="molecule type" value="Genomic_DNA"/>
</dbReference>
<reference evidence="1" key="1">
    <citation type="submission" date="2023-04" db="EMBL/GenBank/DDBJ databases">
        <title>Isolation and Characterization of Novel Plasmid-specific Phages Infecting Bacteria Carrying Diverse Conjugative Plasmids.</title>
        <authorList>
            <person name="Parra B."/>
            <person name="Cockx B."/>
            <person name="Lutz V.T."/>
            <person name="Bronsted L."/>
            <person name="Smets B.F."/>
            <person name="Dechesne A."/>
        </authorList>
    </citation>
    <scope>NUCLEOTIDE SEQUENCE</scope>
</reference>
<protein>
    <submittedName>
        <fullName evidence="1">Uncharacterized protein</fullName>
    </submittedName>
</protein>
<keyword evidence="2" id="KW-1185">Reference proteome</keyword>
<name>A0AAF0R9L4_9CAUD</name>
<evidence type="ECO:0000313" key="1">
    <source>
        <dbReference type="EMBL" id="WHS68371.1"/>
    </source>
</evidence>
<sequence>MEIVKEAKELIPFDTVSVGACFARETGEIYVRITSIVTDANSRINAVNLDTGYPVYIVPTTKVVPMYDMVLAHRSRIK</sequence>
<evidence type="ECO:0000313" key="2">
    <source>
        <dbReference type="Proteomes" id="UP001223176"/>
    </source>
</evidence>
<dbReference type="Proteomes" id="UP001223176">
    <property type="component" value="Segment"/>
</dbReference>
<organism evidence="1 2">
    <name type="scientific">phage PKM.Lu.22.1</name>
    <dbReference type="NCBI Taxonomy" id="3049197"/>
    <lineage>
        <taxon>Viruses</taxon>
        <taxon>Duplodnaviria</taxon>
        <taxon>Heunggongvirae</taxon>
        <taxon>Uroviricota</taxon>
        <taxon>Caudoviricetes</taxon>
        <taxon>Grimontviridae</taxon>
    </lineage>
</organism>
<accession>A0AAF0R9L4</accession>